<evidence type="ECO:0000256" key="1">
    <source>
        <dbReference type="ARBA" id="ARBA00004141"/>
    </source>
</evidence>
<dbReference type="InterPro" id="IPR018456">
    <property type="entry name" value="PTR2_symporter_CS"/>
</dbReference>
<feature type="transmembrane region" description="Helical" evidence="8">
    <location>
        <begin position="492"/>
        <end position="511"/>
    </location>
</feature>
<dbReference type="PROSITE" id="PS01022">
    <property type="entry name" value="PTR2_1"/>
    <property type="match status" value="1"/>
</dbReference>
<dbReference type="CDD" id="cd17346">
    <property type="entry name" value="MFS_DtpA_like"/>
    <property type="match status" value="1"/>
</dbReference>
<dbReference type="GO" id="GO:0016020">
    <property type="term" value="C:membrane"/>
    <property type="evidence" value="ECO:0007669"/>
    <property type="project" value="UniProtKB-SubCell"/>
</dbReference>
<feature type="transmembrane region" description="Helical" evidence="8">
    <location>
        <begin position="437"/>
        <end position="455"/>
    </location>
</feature>
<evidence type="ECO:0000256" key="7">
    <source>
        <dbReference type="RuleBase" id="RU003755"/>
    </source>
</evidence>
<feature type="transmembrane region" description="Helical" evidence="8">
    <location>
        <begin position="128"/>
        <end position="148"/>
    </location>
</feature>
<feature type="transmembrane region" description="Helical" evidence="8">
    <location>
        <begin position="349"/>
        <end position="367"/>
    </location>
</feature>
<evidence type="ECO:0000256" key="5">
    <source>
        <dbReference type="ARBA" id="ARBA00022989"/>
    </source>
</evidence>
<evidence type="ECO:0000256" key="4">
    <source>
        <dbReference type="ARBA" id="ARBA00022856"/>
    </source>
</evidence>
<keyword evidence="6 8" id="KW-0472">Membrane</keyword>
<feature type="transmembrane region" description="Helical" evidence="8">
    <location>
        <begin position="199"/>
        <end position="218"/>
    </location>
</feature>
<accession>A0A4R0YSH0</accession>
<gene>
    <name evidence="9" type="ORF">EZM97_02695</name>
</gene>
<evidence type="ECO:0000256" key="3">
    <source>
        <dbReference type="ARBA" id="ARBA00022692"/>
    </source>
</evidence>
<evidence type="ECO:0000256" key="8">
    <source>
        <dbReference type="SAM" id="Phobius"/>
    </source>
</evidence>
<keyword evidence="5 8" id="KW-1133">Transmembrane helix</keyword>
<keyword evidence="4" id="KW-0653">Protein transport</keyword>
<evidence type="ECO:0000256" key="6">
    <source>
        <dbReference type="ARBA" id="ARBA00023136"/>
    </source>
</evidence>
<dbReference type="AlphaFoldDB" id="A0A4R0YSH0"/>
<dbReference type="InterPro" id="IPR005279">
    <property type="entry name" value="Dipep/tripep_permease"/>
</dbReference>
<feature type="transmembrane region" description="Helical" evidence="8">
    <location>
        <begin position="64"/>
        <end position="85"/>
    </location>
</feature>
<organism evidence="9 10">
    <name type="scientific">Dyella soli</name>
    <dbReference type="NCBI Taxonomy" id="522319"/>
    <lineage>
        <taxon>Bacteria</taxon>
        <taxon>Pseudomonadati</taxon>
        <taxon>Pseudomonadota</taxon>
        <taxon>Gammaproteobacteria</taxon>
        <taxon>Lysobacterales</taxon>
        <taxon>Rhodanobacteraceae</taxon>
        <taxon>Dyella</taxon>
    </lineage>
</organism>
<dbReference type="InterPro" id="IPR000109">
    <property type="entry name" value="POT_fam"/>
</dbReference>
<feature type="transmembrane region" description="Helical" evidence="8">
    <location>
        <begin position="374"/>
        <end position="392"/>
    </location>
</feature>
<keyword evidence="3 7" id="KW-0812">Transmembrane</keyword>
<proteinExistence type="inferred from homology"/>
<dbReference type="PANTHER" id="PTHR11654">
    <property type="entry name" value="OLIGOPEPTIDE TRANSPORTER-RELATED"/>
    <property type="match status" value="1"/>
</dbReference>
<keyword evidence="10" id="KW-1185">Reference proteome</keyword>
<dbReference type="Pfam" id="PF00854">
    <property type="entry name" value="PTR2"/>
    <property type="match status" value="2"/>
</dbReference>
<feature type="transmembrane region" description="Helical" evidence="8">
    <location>
        <begin position="301"/>
        <end position="318"/>
    </location>
</feature>
<comment type="subcellular location">
    <subcellularLocation>
        <location evidence="1 7">Membrane</location>
        <topology evidence="1 7">Multi-pass membrane protein</topology>
    </subcellularLocation>
</comment>
<dbReference type="InterPro" id="IPR036259">
    <property type="entry name" value="MFS_trans_sf"/>
</dbReference>
<dbReference type="Gene3D" id="1.20.1250.20">
    <property type="entry name" value="MFS general substrate transporter like domains"/>
    <property type="match status" value="2"/>
</dbReference>
<evidence type="ECO:0000313" key="9">
    <source>
        <dbReference type="EMBL" id="TCI12283.1"/>
    </source>
</evidence>
<dbReference type="GO" id="GO:1904680">
    <property type="term" value="F:peptide transmembrane transporter activity"/>
    <property type="evidence" value="ECO:0007669"/>
    <property type="project" value="InterPro"/>
</dbReference>
<evidence type="ECO:0000256" key="2">
    <source>
        <dbReference type="ARBA" id="ARBA00005982"/>
    </source>
</evidence>
<feature type="transmembrane region" description="Helical" evidence="8">
    <location>
        <begin position="404"/>
        <end position="425"/>
    </location>
</feature>
<dbReference type="GO" id="GO:0006857">
    <property type="term" value="P:oligopeptide transport"/>
    <property type="evidence" value="ECO:0007669"/>
    <property type="project" value="InterPro"/>
</dbReference>
<feature type="transmembrane region" description="Helical" evidence="8">
    <location>
        <begin position="239"/>
        <end position="263"/>
    </location>
</feature>
<sequence>MTQSHAPAIPSLPDTRADELFGHPKGLYVCFFTEMWERFSFYGMKALLALYLIKHHGFNDVESLSVIGAYGGLVYATPVLGGLLADRFLGMRKAVVLGGVLLCLGHLGMAVEGHAATIGPDGIVHRDLFALSVFYLSLALIISGVGFLKPNISTVVGKLYPKDDPRLDSGFTLFYAGINVGALFSALICGYLGGRFGWGYGFGAAGIGMLAGLTVFLTGQKYLQGHAEPTNPEALRRKVLGPINLEWTIYLCSALALPLLWGLMQLGHAVLWLQLATMAGWLGWLGWYVTVRCTKVQRQQMIACVFFVAICLLFFSLYEQTYGSWVLFNDRMLTKDLFPSLVAREGHPVPWSVIPLVLSPFMVAAALRMRSGRLPGLLLGSLTLMGMVLIVRDCVVLPQNASSLTYLGALFIVLLSPIMAWLWPFLDRFGMNPSKPVKSAIGLAFAGLAFLPLMAANQTVTPDALGSVWWIVLAYLLIEIGEVALSPIGLSAVTQLSVPAVTGLMMGAWWLGTSLSEQLAAIFGKFAALDIPPVGKIDLAVATAKYGELFQHMVWLGLGSAVVALVMAPVVKKWMHGVR</sequence>
<dbReference type="Proteomes" id="UP000291822">
    <property type="component" value="Unassembled WGS sequence"/>
</dbReference>
<dbReference type="SUPFAM" id="SSF103473">
    <property type="entry name" value="MFS general substrate transporter"/>
    <property type="match status" value="1"/>
</dbReference>
<dbReference type="EMBL" id="SJTG01000001">
    <property type="protein sequence ID" value="TCI12283.1"/>
    <property type="molecule type" value="Genomic_DNA"/>
</dbReference>
<feature type="transmembrane region" description="Helical" evidence="8">
    <location>
        <begin position="269"/>
        <end position="289"/>
    </location>
</feature>
<protein>
    <submittedName>
        <fullName evidence="9">MFS transporter</fullName>
    </submittedName>
</protein>
<dbReference type="RefSeq" id="WP_131150934.1">
    <property type="nucleotide sequence ID" value="NZ_SJTG01000001.1"/>
</dbReference>
<dbReference type="NCBIfam" id="TIGR00924">
    <property type="entry name" value="yjdL_sub1_fam"/>
    <property type="match status" value="1"/>
</dbReference>
<feature type="transmembrane region" description="Helical" evidence="8">
    <location>
        <begin position="467"/>
        <end position="485"/>
    </location>
</feature>
<evidence type="ECO:0000313" key="10">
    <source>
        <dbReference type="Proteomes" id="UP000291822"/>
    </source>
</evidence>
<feature type="transmembrane region" description="Helical" evidence="8">
    <location>
        <begin position="94"/>
        <end position="116"/>
    </location>
</feature>
<keyword evidence="7" id="KW-0813">Transport</keyword>
<dbReference type="PROSITE" id="PS01023">
    <property type="entry name" value="PTR2_2"/>
    <property type="match status" value="1"/>
</dbReference>
<name>A0A4R0YSH0_9GAMM</name>
<comment type="similarity">
    <text evidence="2 7">Belongs to the major facilitator superfamily. Proton-dependent oligopeptide transporter (POT/PTR) (TC 2.A.17) family.</text>
</comment>
<feature type="transmembrane region" description="Helical" evidence="8">
    <location>
        <begin position="169"/>
        <end position="193"/>
    </location>
</feature>
<comment type="caution">
    <text evidence="9">The sequence shown here is derived from an EMBL/GenBank/DDBJ whole genome shotgun (WGS) entry which is preliminary data.</text>
</comment>
<keyword evidence="4" id="KW-0571">Peptide transport</keyword>
<feature type="transmembrane region" description="Helical" evidence="8">
    <location>
        <begin position="553"/>
        <end position="571"/>
    </location>
</feature>
<reference evidence="9 10" key="1">
    <citation type="submission" date="2019-02" db="EMBL/GenBank/DDBJ databases">
        <title>Dyella amyloliquefaciens sp. nov., isolated from forest soil.</title>
        <authorList>
            <person name="Gao Z.-H."/>
            <person name="Qiu L.-H."/>
        </authorList>
    </citation>
    <scope>NUCLEOTIDE SEQUENCE [LARGE SCALE GENOMIC DNA]</scope>
    <source>
        <strain evidence="9 10">KACC 12747</strain>
    </source>
</reference>